<keyword evidence="1" id="KW-1133">Transmembrane helix</keyword>
<keyword evidence="1" id="KW-0812">Transmembrane</keyword>
<accession>A0A075WGV9</accession>
<dbReference type="SMR" id="A0A075WGV9"/>
<feature type="transmembrane region" description="Helical" evidence="1">
    <location>
        <begin position="289"/>
        <end position="313"/>
    </location>
</feature>
<sequence>MRYAIFDESNLERVLKAIGEASPEFRRFRYVELLAKSEKGVVGKYRSLYFLFSKEPFELDVEPIEIFEVEIEKDDGNFRSFRFGKYSLRDKLLLDCNFNEKLFYDYLPALLCEISSARLLIKDCNLRASHLAERESEIVKEITKISEDVKTLSIEKLEELSFEVSALRASFFSSYMLFKDDVEEIFSSIARASSISNFLGGLLKEQIDELRNQLETISYFESRFEQTLSGVRDALDVVHLRLEMLRGKENLELQKRTSALQAAAAVIEFVAVFYYSMKIWEAFLPVTEMPHWLSFSLLAAFTFTVVVYTEALGDYIRERKPSSKLVLLTLTLAILVILMATLPTLFSAASQLSGGH</sequence>
<dbReference type="Proteomes" id="UP000028501">
    <property type="component" value="Chromosome"/>
</dbReference>
<gene>
    <name evidence="2" type="ORF">AFULGI_00025320</name>
</gene>
<evidence type="ECO:0000313" key="2">
    <source>
        <dbReference type="EMBL" id="AIG99246.1"/>
    </source>
</evidence>
<name>A0A075WGV9_ARCFL</name>
<dbReference type="RefSeq" id="WP_010879728.1">
    <property type="nucleotide sequence ID" value="NZ_CP006577.1"/>
</dbReference>
<feature type="transmembrane region" description="Helical" evidence="1">
    <location>
        <begin position="258"/>
        <end position="277"/>
    </location>
</feature>
<feature type="transmembrane region" description="Helical" evidence="1">
    <location>
        <begin position="325"/>
        <end position="346"/>
    </location>
</feature>
<keyword evidence="1" id="KW-0472">Membrane</keyword>
<dbReference type="KEGG" id="afg:AFULGI_00025320"/>
<dbReference type="HOGENOM" id="CLU_069529_0_0_2"/>
<dbReference type="AlphaFoldDB" id="A0A075WGV9"/>
<dbReference type="GeneID" id="24796001"/>
<protein>
    <submittedName>
        <fullName evidence="2">Uncharacterized protein</fullName>
    </submittedName>
</protein>
<proteinExistence type="predicted"/>
<organism evidence="2 3">
    <name type="scientific">Archaeoglobus fulgidus DSM 8774</name>
    <dbReference type="NCBI Taxonomy" id="1344584"/>
    <lineage>
        <taxon>Archaea</taxon>
        <taxon>Methanobacteriati</taxon>
        <taxon>Methanobacteriota</taxon>
        <taxon>Archaeoglobi</taxon>
        <taxon>Archaeoglobales</taxon>
        <taxon>Archaeoglobaceae</taxon>
        <taxon>Archaeoglobus</taxon>
    </lineage>
</organism>
<evidence type="ECO:0000256" key="1">
    <source>
        <dbReference type="SAM" id="Phobius"/>
    </source>
</evidence>
<reference evidence="2 3" key="1">
    <citation type="submission" date="2013-07" db="EMBL/GenBank/DDBJ databases">
        <title>Genome of Archaeoglobus fulgidus.</title>
        <authorList>
            <person name="Fiebig A."/>
            <person name="Birkeland N.-K."/>
        </authorList>
    </citation>
    <scope>NUCLEOTIDE SEQUENCE [LARGE SCALE GENOMIC DNA]</scope>
    <source>
        <strain evidence="2 3">DSM 8774</strain>
    </source>
</reference>
<evidence type="ECO:0000313" key="3">
    <source>
        <dbReference type="Proteomes" id="UP000028501"/>
    </source>
</evidence>
<dbReference type="EMBL" id="CP006577">
    <property type="protein sequence ID" value="AIG99246.1"/>
    <property type="molecule type" value="Genomic_DNA"/>
</dbReference>